<evidence type="ECO:0000259" key="3">
    <source>
        <dbReference type="Pfam" id="PF24536"/>
    </source>
</evidence>
<evidence type="ECO:0000313" key="4">
    <source>
        <dbReference type="Ensembl" id="ENSXMAP00000038520.1"/>
    </source>
</evidence>
<dbReference type="InParanoid" id="A0A3B5R6W1"/>
<dbReference type="OrthoDB" id="5950832at2759"/>
<dbReference type="InterPro" id="IPR014756">
    <property type="entry name" value="Ig_E-set"/>
</dbReference>
<dbReference type="Proteomes" id="UP000002852">
    <property type="component" value="Unassembled WGS sequence"/>
</dbReference>
<dbReference type="OMA" id="DENTICH"/>
<keyword evidence="5" id="KW-1185">Reference proteome</keyword>
<comment type="similarity">
    <text evidence="1">Belongs to the NXPE family.</text>
</comment>
<reference evidence="4" key="4">
    <citation type="submission" date="2025-09" db="UniProtKB">
        <authorList>
            <consortium name="Ensembl"/>
        </authorList>
    </citation>
    <scope>IDENTIFICATION</scope>
    <source>
        <strain evidence="4">JP 163 A</strain>
    </source>
</reference>
<dbReference type="Pfam" id="PF24536">
    <property type="entry name" value="NXPE4_C"/>
    <property type="match status" value="1"/>
</dbReference>
<evidence type="ECO:0000256" key="2">
    <source>
        <dbReference type="SAM" id="Phobius"/>
    </source>
</evidence>
<sequence length="591" mass="66217">MQKNTKSQIESSLLLGGQALRKRFPLKYGWLFLLLAFVVLWVMFSNPNVADHITGKLAQLKNKVPTTEALIPTTRTLKRPTEPPKPTSFCSFHSVLPEDALELEFLKNYITWPETPSVPANFCLNDTSHPAHSTFTILPRDGGGSWHVGDQLEVLIKINDFLGRPKKSGGDVLFARLHNRTVQAGVVGKVFDHRNGSYTAVFSLLWEGSAQVEVTLVHSSEAVTVLERVNLEKPGRILFQSLFRSGSVTEDTNCNVCLKAPPEQLCNFTDTHTGEPWFCYKPKTLKCEHRVSHAFKGFLPHPTGNEAKLFHSGVNLKVSIPSSGSSNITILPKLKVPNETVPVNMSEAMRGAGPVGYYYQGVWRALDGTTVHQFNNATAISQCLKGKVLHLYGDSTVRQWFEFLIAKAPDLKKFDLKTPSQTGPLMALDYKNDILLTFRCHGPPLRAFLLPVSQLHFVANELDSVVGGTNTVVIFGVWAHFGVYPVEVYIRRLLSIRRAVVRLLTRAPGTLVIIRTGNPKKLTLYESLTTDDYYALQRDKILRAIFKEVNVRLLDAWEMTQAHYLPHDLHPPQPIIKNMIDVILSHICSQR</sequence>
<feature type="domain" description="NXPE C-terminal" evidence="3">
    <location>
        <begin position="363"/>
        <end position="588"/>
    </location>
</feature>
<dbReference type="AlphaFoldDB" id="A0A3B5R6W1"/>
<name>A0A3B5R6W1_XIPMA</name>
<feature type="transmembrane region" description="Helical" evidence="2">
    <location>
        <begin position="28"/>
        <end position="44"/>
    </location>
</feature>
<dbReference type="SUPFAM" id="SSF81296">
    <property type="entry name" value="E set domains"/>
    <property type="match status" value="1"/>
</dbReference>
<reference evidence="5" key="1">
    <citation type="submission" date="2012-01" db="EMBL/GenBank/DDBJ databases">
        <authorList>
            <person name="Walter R."/>
            <person name="Schartl M."/>
            <person name="Warren W."/>
        </authorList>
    </citation>
    <scope>NUCLEOTIDE SEQUENCE [LARGE SCALE GENOMIC DNA]</scope>
    <source>
        <strain evidence="5">JP 163 A</strain>
    </source>
</reference>
<reference evidence="4" key="3">
    <citation type="submission" date="2025-08" db="UniProtKB">
        <authorList>
            <consortium name="Ensembl"/>
        </authorList>
    </citation>
    <scope>IDENTIFICATION</scope>
    <source>
        <strain evidence="4">JP 163 A</strain>
    </source>
</reference>
<dbReference type="GO" id="GO:0007399">
    <property type="term" value="P:nervous system development"/>
    <property type="evidence" value="ECO:0007669"/>
    <property type="project" value="UniProtKB-ARBA"/>
</dbReference>
<keyword evidence="2" id="KW-0812">Transmembrane</keyword>
<organism evidence="4 5">
    <name type="scientific">Xiphophorus maculatus</name>
    <name type="common">Southern platyfish</name>
    <name type="synonym">Platypoecilus maculatus</name>
    <dbReference type="NCBI Taxonomy" id="8083"/>
    <lineage>
        <taxon>Eukaryota</taxon>
        <taxon>Metazoa</taxon>
        <taxon>Chordata</taxon>
        <taxon>Craniata</taxon>
        <taxon>Vertebrata</taxon>
        <taxon>Euteleostomi</taxon>
        <taxon>Actinopterygii</taxon>
        <taxon>Neopterygii</taxon>
        <taxon>Teleostei</taxon>
        <taxon>Neoteleostei</taxon>
        <taxon>Acanthomorphata</taxon>
        <taxon>Ovalentaria</taxon>
        <taxon>Atherinomorphae</taxon>
        <taxon>Cyprinodontiformes</taxon>
        <taxon>Poeciliidae</taxon>
        <taxon>Poeciliinae</taxon>
        <taxon>Xiphophorus</taxon>
    </lineage>
</organism>
<dbReference type="Pfam" id="PF06312">
    <property type="entry name" value="Neurexophilin"/>
    <property type="match status" value="1"/>
</dbReference>
<dbReference type="PANTHER" id="PTHR16165">
    <property type="entry name" value="NXPE FAMILY MEMBER"/>
    <property type="match status" value="1"/>
</dbReference>
<accession>A0A3B5R6W1</accession>
<dbReference type="InterPro" id="IPR057106">
    <property type="entry name" value="NXPE4_C"/>
</dbReference>
<reference evidence="5" key="2">
    <citation type="journal article" date="2013" name="Nat. Genet.">
        <title>The genome of the platyfish, Xiphophorus maculatus, provides insights into evolutionary adaptation and several complex traits.</title>
        <authorList>
            <person name="Schartl M."/>
            <person name="Walter R.B."/>
            <person name="Shen Y."/>
            <person name="Garcia T."/>
            <person name="Catchen J."/>
            <person name="Amores A."/>
            <person name="Braasch I."/>
            <person name="Chalopin D."/>
            <person name="Volff J.N."/>
            <person name="Lesch K.P."/>
            <person name="Bisazza A."/>
            <person name="Minx P."/>
            <person name="Hillier L."/>
            <person name="Wilson R.K."/>
            <person name="Fuerstenberg S."/>
            <person name="Boore J."/>
            <person name="Searle S."/>
            <person name="Postlethwait J.H."/>
            <person name="Warren W.C."/>
        </authorList>
    </citation>
    <scope>NUCLEOTIDE SEQUENCE [LARGE SCALE GENOMIC DNA]</scope>
    <source>
        <strain evidence="5">JP 163 A</strain>
    </source>
</reference>
<dbReference type="InterPro" id="IPR026845">
    <property type="entry name" value="NXPH/NXPE"/>
</dbReference>
<dbReference type="GeneTree" id="ENSGT00950000182866"/>
<keyword evidence="2" id="KW-1133">Transmembrane helix</keyword>
<proteinExistence type="inferred from homology"/>
<dbReference type="PANTHER" id="PTHR16165:SF9">
    <property type="entry name" value="NXPE FAMILY MEMBER 3"/>
    <property type="match status" value="1"/>
</dbReference>
<protein>
    <submittedName>
        <fullName evidence="4">Neurexophilin and PC-esterase domain family member 3</fullName>
    </submittedName>
</protein>
<keyword evidence="2" id="KW-0472">Membrane</keyword>
<dbReference type="Ensembl" id="ENSXMAT00000030277.1">
    <property type="protein sequence ID" value="ENSXMAP00000038520.1"/>
    <property type="gene ID" value="ENSXMAG00000022068.1"/>
</dbReference>
<evidence type="ECO:0000256" key="1">
    <source>
        <dbReference type="ARBA" id="ARBA00005431"/>
    </source>
</evidence>
<evidence type="ECO:0000313" key="5">
    <source>
        <dbReference type="Proteomes" id="UP000002852"/>
    </source>
</evidence>